<protein>
    <recommendedName>
        <fullName evidence="2">SGNH hydrolase-type esterase domain-containing protein</fullName>
    </recommendedName>
</protein>
<dbReference type="Proteomes" id="UP001189429">
    <property type="component" value="Unassembled WGS sequence"/>
</dbReference>
<accession>A0ABN9WZW5</accession>
<evidence type="ECO:0000259" key="2">
    <source>
        <dbReference type="Pfam" id="PF13472"/>
    </source>
</evidence>
<dbReference type="SUPFAM" id="SSF52266">
    <property type="entry name" value="SGNH hydrolase"/>
    <property type="match status" value="1"/>
</dbReference>
<feature type="compositionally biased region" description="Low complexity" evidence="1">
    <location>
        <begin position="24"/>
        <end position="40"/>
    </location>
</feature>
<feature type="region of interest" description="Disordered" evidence="1">
    <location>
        <begin position="369"/>
        <end position="408"/>
    </location>
</feature>
<dbReference type="EMBL" id="CAUYUJ010019538">
    <property type="protein sequence ID" value="CAK0891921.1"/>
    <property type="molecule type" value="Genomic_DNA"/>
</dbReference>
<gene>
    <name evidence="3" type="ORF">PCOR1329_LOCUS71715</name>
</gene>
<keyword evidence="4" id="KW-1185">Reference proteome</keyword>
<comment type="caution">
    <text evidence="3">The sequence shown here is derived from an EMBL/GenBank/DDBJ whole genome shotgun (WGS) entry which is preliminary data.</text>
</comment>
<proteinExistence type="predicted"/>
<reference evidence="3" key="1">
    <citation type="submission" date="2023-10" db="EMBL/GenBank/DDBJ databases">
        <authorList>
            <person name="Chen Y."/>
            <person name="Shah S."/>
            <person name="Dougan E. K."/>
            <person name="Thang M."/>
            <person name="Chan C."/>
        </authorList>
    </citation>
    <scope>NUCLEOTIDE SEQUENCE [LARGE SCALE GENOMIC DNA]</scope>
</reference>
<dbReference type="PANTHER" id="PTHR30383">
    <property type="entry name" value="THIOESTERASE 1/PROTEASE 1/LYSOPHOSPHOLIPASE L1"/>
    <property type="match status" value="1"/>
</dbReference>
<feature type="domain" description="SGNH hydrolase-type esterase" evidence="2">
    <location>
        <begin position="123"/>
        <end position="278"/>
    </location>
</feature>
<organism evidence="3 4">
    <name type="scientific">Prorocentrum cordatum</name>
    <dbReference type="NCBI Taxonomy" id="2364126"/>
    <lineage>
        <taxon>Eukaryota</taxon>
        <taxon>Sar</taxon>
        <taxon>Alveolata</taxon>
        <taxon>Dinophyceae</taxon>
        <taxon>Prorocentrales</taxon>
        <taxon>Prorocentraceae</taxon>
        <taxon>Prorocentrum</taxon>
    </lineage>
</organism>
<dbReference type="InterPro" id="IPR051532">
    <property type="entry name" value="Ester_Hydrolysis_Enzymes"/>
</dbReference>
<dbReference type="InterPro" id="IPR036514">
    <property type="entry name" value="SGNH_hydro_sf"/>
</dbReference>
<dbReference type="Gene3D" id="3.40.50.1110">
    <property type="entry name" value="SGNH hydrolase"/>
    <property type="match status" value="1"/>
</dbReference>
<evidence type="ECO:0000313" key="3">
    <source>
        <dbReference type="EMBL" id="CAK0891921.1"/>
    </source>
</evidence>
<evidence type="ECO:0000313" key="4">
    <source>
        <dbReference type="Proteomes" id="UP001189429"/>
    </source>
</evidence>
<feature type="region of interest" description="Disordered" evidence="1">
    <location>
        <begin position="24"/>
        <end position="60"/>
    </location>
</feature>
<dbReference type="Pfam" id="PF13472">
    <property type="entry name" value="Lipase_GDSL_2"/>
    <property type="match status" value="1"/>
</dbReference>
<dbReference type="InterPro" id="IPR013830">
    <property type="entry name" value="SGNH_hydro"/>
</dbReference>
<evidence type="ECO:0000256" key="1">
    <source>
        <dbReference type="SAM" id="MobiDB-lite"/>
    </source>
</evidence>
<feature type="compositionally biased region" description="Low complexity" evidence="1">
    <location>
        <begin position="371"/>
        <end position="408"/>
    </location>
</feature>
<sequence length="502" mass="52922">MAMDAQAVAFAGLSATWRAGAPMASTAPAAGGAADRSAAAKLPRRARGGQRGPEAAHPNSAPVVGSLASVAIASAAAVGWFRSEHDRLGPAAYLRSGRGPSTGAACGVPRGRPVPVARRPVVCLGDGITRGSVCSDWVERLQRQLGDTPVVNAGVNLDGAQDLCRRLDSVLRCQPSHVVVLVGTDDIKADLYEFEGWMYELARGRSGGRGLEPFEQALVELRDRLLESGAQVALASPPVLGEDPWSSENRRAAVYAATVRRVAEERGCLYIPLFERGFALLPLEGGMPYDGARFLSWMSSAIADGSASRSDFGQVQEERGLSATVDLVHPSEQVSQLLVETAAAFARGSYSAPKAVRYQKSDALLQREAAAEAPEVPEAPAPARQRRSGPGAAPQARRGSAAAASAQQKLTMQGVVRTLRRLGGAGRGRVPVASLRAEFEALWKVPFPLEDSGEAGLVAFLRAWPRKVDVIDVDGTPCVQLAGAHAVPTRLARKAAREAELR</sequence>
<dbReference type="PANTHER" id="PTHR30383:SF5">
    <property type="entry name" value="SGNH HYDROLASE-TYPE ESTERASE DOMAIN-CONTAINING PROTEIN"/>
    <property type="match status" value="1"/>
</dbReference>
<name>A0ABN9WZW5_9DINO</name>